<evidence type="ECO:0000313" key="2">
    <source>
        <dbReference type="Proteomes" id="UP000257109"/>
    </source>
</evidence>
<protein>
    <submittedName>
        <fullName evidence="1">Uncharacterized protein</fullName>
    </submittedName>
</protein>
<feature type="non-terminal residue" evidence="1">
    <location>
        <position position="1"/>
    </location>
</feature>
<evidence type="ECO:0000313" key="1">
    <source>
        <dbReference type="EMBL" id="RDX99141.1"/>
    </source>
</evidence>
<proteinExistence type="predicted"/>
<organism evidence="1 2">
    <name type="scientific">Mucuna pruriens</name>
    <name type="common">Velvet bean</name>
    <name type="synonym">Dolichos pruriens</name>
    <dbReference type="NCBI Taxonomy" id="157652"/>
    <lineage>
        <taxon>Eukaryota</taxon>
        <taxon>Viridiplantae</taxon>
        <taxon>Streptophyta</taxon>
        <taxon>Embryophyta</taxon>
        <taxon>Tracheophyta</taxon>
        <taxon>Spermatophyta</taxon>
        <taxon>Magnoliopsida</taxon>
        <taxon>eudicotyledons</taxon>
        <taxon>Gunneridae</taxon>
        <taxon>Pentapetalae</taxon>
        <taxon>rosids</taxon>
        <taxon>fabids</taxon>
        <taxon>Fabales</taxon>
        <taxon>Fabaceae</taxon>
        <taxon>Papilionoideae</taxon>
        <taxon>50 kb inversion clade</taxon>
        <taxon>NPAAA clade</taxon>
        <taxon>indigoferoid/millettioid clade</taxon>
        <taxon>Phaseoleae</taxon>
        <taxon>Mucuna</taxon>
    </lineage>
</organism>
<keyword evidence="2" id="KW-1185">Reference proteome</keyword>
<dbReference type="EMBL" id="QJKJ01003293">
    <property type="protein sequence ID" value="RDX99141.1"/>
    <property type="molecule type" value="Genomic_DNA"/>
</dbReference>
<gene>
    <name evidence="1" type="ORF">CR513_17847</name>
</gene>
<reference evidence="1" key="1">
    <citation type="submission" date="2018-05" db="EMBL/GenBank/DDBJ databases">
        <title>Draft genome of Mucuna pruriens seed.</title>
        <authorList>
            <person name="Nnadi N.E."/>
            <person name="Vos R."/>
            <person name="Hasami M.H."/>
            <person name="Devisetty U.K."/>
            <person name="Aguiy J.C."/>
        </authorList>
    </citation>
    <scope>NUCLEOTIDE SEQUENCE [LARGE SCALE GENOMIC DNA]</scope>
    <source>
        <strain evidence="1">JCA_2017</strain>
    </source>
</reference>
<dbReference type="AlphaFoldDB" id="A0A371H8L2"/>
<name>A0A371H8L2_MUCPR</name>
<comment type="caution">
    <text evidence="1">The sequence shown here is derived from an EMBL/GenBank/DDBJ whole genome shotgun (WGS) entry which is preliminary data.</text>
</comment>
<dbReference type="Proteomes" id="UP000257109">
    <property type="component" value="Unassembled WGS sequence"/>
</dbReference>
<accession>A0A371H8L2</accession>
<sequence>MKAYIILVYLDMREGIPNLRSSHKGKFNQIQIEDELIYQPIIHMPHTRCRPKNKTCSLVVTQNGTKTPSCNVGTHPSDALTSIH</sequence>